<reference evidence="1" key="1">
    <citation type="submission" date="2020-03" db="EMBL/GenBank/DDBJ databases">
        <title>The deep terrestrial virosphere.</title>
        <authorList>
            <person name="Holmfeldt K."/>
            <person name="Nilsson E."/>
            <person name="Simone D."/>
            <person name="Lopez-Fernandez M."/>
            <person name="Wu X."/>
            <person name="de Brujin I."/>
            <person name="Lundin D."/>
            <person name="Andersson A."/>
            <person name="Bertilsson S."/>
            <person name="Dopson M."/>
        </authorList>
    </citation>
    <scope>NUCLEOTIDE SEQUENCE</scope>
    <source>
        <strain evidence="1">MM415A03541</strain>
    </source>
</reference>
<organism evidence="1">
    <name type="scientific">viral metagenome</name>
    <dbReference type="NCBI Taxonomy" id="1070528"/>
    <lineage>
        <taxon>unclassified sequences</taxon>
        <taxon>metagenomes</taxon>
        <taxon>organismal metagenomes</taxon>
    </lineage>
</organism>
<dbReference type="AlphaFoldDB" id="A0A6M3JNK7"/>
<sequence length="85" mass="9846">MSDKMTIYNVVCKLVGAIDPIGETQTDDRRFENLKTMADLVDKLLFDITRVANNKHARIEYSMKRAGEFADNFLNETKECLDERE</sequence>
<accession>A0A6M3JNK7</accession>
<gene>
    <name evidence="1" type="ORF">MM415A03541_0011</name>
</gene>
<name>A0A6M3JNK7_9ZZZZ</name>
<dbReference type="EMBL" id="MT141825">
    <property type="protein sequence ID" value="QJA70848.1"/>
    <property type="molecule type" value="Genomic_DNA"/>
</dbReference>
<protein>
    <submittedName>
        <fullName evidence="1">Uncharacterized protein</fullName>
    </submittedName>
</protein>
<proteinExistence type="predicted"/>
<evidence type="ECO:0000313" key="1">
    <source>
        <dbReference type="EMBL" id="QJA70848.1"/>
    </source>
</evidence>